<reference evidence="3 4" key="1">
    <citation type="journal article" date="2010" name="Science">
        <title>Plasticity of animal genome architecture unmasked by rapid evolution of a pelagic tunicate.</title>
        <authorList>
            <person name="Denoeud F."/>
            <person name="Henriet S."/>
            <person name="Mungpakdee S."/>
            <person name="Aury J.M."/>
            <person name="Da Silva C."/>
            <person name="Brinkmann H."/>
            <person name="Mikhaleva J."/>
            <person name="Olsen L.C."/>
            <person name="Jubin C."/>
            <person name="Canestro C."/>
            <person name="Bouquet J.M."/>
            <person name="Danks G."/>
            <person name="Poulain J."/>
            <person name="Campsteijn C."/>
            <person name="Adamski M."/>
            <person name="Cross I."/>
            <person name="Yadetie F."/>
            <person name="Muffato M."/>
            <person name="Louis A."/>
            <person name="Butcher S."/>
            <person name="Tsagkogeorga G."/>
            <person name="Konrad A."/>
            <person name="Singh S."/>
            <person name="Jensen M.F."/>
            <person name="Cong E.H."/>
            <person name="Eikeseth-Otteraa H."/>
            <person name="Noel B."/>
            <person name="Anthouard V."/>
            <person name="Porcel B.M."/>
            <person name="Kachouri-Lafond R."/>
            <person name="Nishino A."/>
            <person name="Ugolini M."/>
            <person name="Chourrout P."/>
            <person name="Nishida H."/>
            <person name="Aasland R."/>
            <person name="Huzurbazar S."/>
            <person name="Westhof E."/>
            <person name="Delsuc F."/>
            <person name="Lehrach H."/>
            <person name="Reinhardt R."/>
            <person name="Weissenbach J."/>
            <person name="Roy S.W."/>
            <person name="Artiguenave F."/>
            <person name="Postlethwait J.H."/>
            <person name="Manak J.R."/>
            <person name="Thompson E.M."/>
            <person name="Jaillon O."/>
            <person name="Du Pasquier L."/>
            <person name="Boudinot P."/>
            <person name="Liberles D.A."/>
            <person name="Volff J.N."/>
            <person name="Philippe H."/>
            <person name="Lenhard B."/>
            <person name="Roest Crollius H."/>
            <person name="Wincker P."/>
            <person name="Chourrout D."/>
        </authorList>
    </citation>
    <scope>NUCLEOTIDE SEQUENCE [LARGE SCALE GENOMIC DNA]</scope>
</reference>
<proteinExistence type="predicted"/>
<dbReference type="AlphaFoldDB" id="E4XR17"/>
<evidence type="ECO:0000313" key="3">
    <source>
        <dbReference type="EMBL" id="CBY12253.1"/>
    </source>
</evidence>
<keyword evidence="1" id="KW-0175">Coiled coil</keyword>
<evidence type="ECO:0000256" key="2">
    <source>
        <dbReference type="SAM" id="SignalP"/>
    </source>
</evidence>
<keyword evidence="2" id="KW-0732">Signal</keyword>
<accession>E4XR17</accession>
<evidence type="ECO:0000313" key="4">
    <source>
        <dbReference type="Proteomes" id="UP000001307"/>
    </source>
</evidence>
<protein>
    <submittedName>
        <fullName evidence="3">Uncharacterized protein</fullName>
    </submittedName>
</protein>
<feature type="coiled-coil region" evidence="1">
    <location>
        <begin position="19"/>
        <end position="90"/>
    </location>
</feature>
<evidence type="ECO:0000256" key="1">
    <source>
        <dbReference type="SAM" id="Coils"/>
    </source>
</evidence>
<dbReference type="InParanoid" id="E4XR17"/>
<sequence>MNFLVFGIILIEFCSAWRCTREKARIKELFRENEELKIERDQLAAGQDCTIYFDEIEEIKDENDKLNLKLELKEEEIRGLKLENEKLRGKLEDASPICTMEPTETEIETETSNGRLFVNFLVIPDYYDSSYLIKEDGSTSAATISAPTHDFTDDVKHALVKGQLYIFGGSSDNKKIARLDGCRFNELSARLNKNRRFGTETLSINSGSLALICFGYGDKSCETFDGTTAVTTFSATWTHSYGGLGIYRNQPATVGCSDARHKKAETLSSTGWSDLPDFSKRIYSHSIVGLDNESMLLFGGNISINWQTGIWQLKNDQWNKIGELAKSATAGSAFYSGRSIYYFGFSSTQRIDLNAEEELEKVELIGEPPKYSSYPVLFATTPDFCV</sequence>
<dbReference type="InterPro" id="IPR015915">
    <property type="entry name" value="Kelch-typ_b-propeller"/>
</dbReference>
<feature type="signal peptide" evidence="2">
    <location>
        <begin position="1"/>
        <end position="16"/>
    </location>
</feature>
<dbReference type="EMBL" id="FN653111">
    <property type="protein sequence ID" value="CBY12253.1"/>
    <property type="molecule type" value="Genomic_DNA"/>
</dbReference>
<dbReference type="Proteomes" id="UP000001307">
    <property type="component" value="Unassembled WGS sequence"/>
</dbReference>
<keyword evidence="4" id="KW-1185">Reference proteome</keyword>
<dbReference type="InterPro" id="IPR011043">
    <property type="entry name" value="Gal_Oxase/kelch_b-propeller"/>
</dbReference>
<gene>
    <name evidence="3" type="ORF">GSOID_T00018131001</name>
</gene>
<dbReference type="OrthoDB" id="10250130at2759"/>
<dbReference type="Gene3D" id="2.120.10.80">
    <property type="entry name" value="Kelch-type beta propeller"/>
    <property type="match status" value="1"/>
</dbReference>
<dbReference type="SUPFAM" id="SSF50965">
    <property type="entry name" value="Galactose oxidase, central domain"/>
    <property type="match status" value="1"/>
</dbReference>
<feature type="chain" id="PRO_5003193201" evidence="2">
    <location>
        <begin position="17"/>
        <end position="386"/>
    </location>
</feature>
<organism evidence="3 4">
    <name type="scientific">Oikopleura dioica</name>
    <name type="common">Tunicate</name>
    <dbReference type="NCBI Taxonomy" id="34765"/>
    <lineage>
        <taxon>Eukaryota</taxon>
        <taxon>Metazoa</taxon>
        <taxon>Chordata</taxon>
        <taxon>Tunicata</taxon>
        <taxon>Appendicularia</taxon>
        <taxon>Copelata</taxon>
        <taxon>Oikopleuridae</taxon>
        <taxon>Oikopleura</taxon>
    </lineage>
</organism>
<name>E4XR17_OIKDI</name>